<accession>A0ABV8U1Y3</accession>
<proteinExistence type="predicted"/>
<dbReference type="PANTHER" id="PTHR38479:SF2">
    <property type="entry name" value="WINGED HELIX DNA-BINDING DOMAIN-CONTAINING PROTEIN"/>
    <property type="match status" value="1"/>
</dbReference>
<keyword evidence="2" id="KW-1185">Reference proteome</keyword>
<dbReference type="InterPro" id="IPR009351">
    <property type="entry name" value="AlkZ-like"/>
</dbReference>
<dbReference type="GO" id="GO:0003677">
    <property type="term" value="F:DNA binding"/>
    <property type="evidence" value="ECO:0007669"/>
    <property type="project" value="UniProtKB-KW"/>
</dbReference>
<sequence length="387" mass="42200">MTAARISDEQRRRLLTVRHRLAPDRRAATPEEVADSLVALHATDPASVYLSLAARLREPDLNAIDHALYRSGALTRLHAMRHTVFVFPGDVARNAYRSTAHNVASRERRALAKLVEDNGLPLSIVDEARDAVLKALEKGPMTGAELVKTDAVLRTPLLSARGKSYESRQSLGSRVVRSLGIEGVLVRGRPRGSWTGSLFTWMVGDEPGPQDRAEAQAELARHWLRSFGPGTEADLKWWTAWTVADTRKALSSASAVPVELGVGAGFALPETLDALDDETPPSAALLPALDPTPMGWKERDWYLAEEVKAPLFDRNGNIGPTVWWDGAVVGGWAQRPDGEVVWRALADIGAEAEAAVASEAERIAAFIGPERITPRFRTPLEKELAKA</sequence>
<organism evidence="1 2">
    <name type="scientific">Salininema proteolyticum</name>
    <dbReference type="NCBI Taxonomy" id="1607685"/>
    <lineage>
        <taxon>Bacteria</taxon>
        <taxon>Bacillati</taxon>
        <taxon>Actinomycetota</taxon>
        <taxon>Actinomycetes</taxon>
        <taxon>Glycomycetales</taxon>
        <taxon>Glycomycetaceae</taxon>
        <taxon>Salininema</taxon>
    </lineage>
</organism>
<gene>
    <name evidence="1" type="ORF">ACFPET_15705</name>
</gene>
<protein>
    <submittedName>
        <fullName evidence="1">Winged helix DNA-binding domain-containing protein</fullName>
    </submittedName>
</protein>
<dbReference type="Pfam" id="PF06224">
    <property type="entry name" value="AlkZ-like"/>
    <property type="match status" value="1"/>
</dbReference>
<dbReference type="Proteomes" id="UP001595823">
    <property type="component" value="Unassembled WGS sequence"/>
</dbReference>
<reference evidence="2" key="1">
    <citation type="journal article" date="2019" name="Int. J. Syst. Evol. Microbiol.">
        <title>The Global Catalogue of Microorganisms (GCM) 10K type strain sequencing project: providing services to taxonomists for standard genome sequencing and annotation.</title>
        <authorList>
            <consortium name="The Broad Institute Genomics Platform"/>
            <consortium name="The Broad Institute Genome Sequencing Center for Infectious Disease"/>
            <person name="Wu L."/>
            <person name="Ma J."/>
        </authorList>
    </citation>
    <scope>NUCLEOTIDE SEQUENCE [LARGE SCALE GENOMIC DNA]</scope>
    <source>
        <strain evidence="2">IBRC-M 10908</strain>
    </source>
</reference>
<keyword evidence="1" id="KW-0238">DNA-binding</keyword>
<evidence type="ECO:0000313" key="2">
    <source>
        <dbReference type="Proteomes" id="UP001595823"/>
    </source>
</evidence>
<evidence type="ECO:0000313" key="1">
    <source>
        <dbReference type="EMBL" id="MFC4336648.1"/>
    </source>
</evidence>
<dbReference type="RefSeq" id="WP_380622780.1">
    <property type="nucleotide sequence ID" value="NZ_JBHSDK010000021.1"/>
</dbReference>
<dbReference type="EMBL" id="JBHSDK010000021">
    <property type="protein sequence ID" value="MFC4336648.1"/>
    <property type="molecule type" value="Genomic_DNA"/>
</dbReference>
<comment type="caution">
    <text evidence="1">The sequence shown here is derived from an EMBL/GenBank/DDBJ whole genome shotgun (WGS) entry which is preliminary data.</text>
</comment>
<dbReference type="PANTHER" id="PTHR38479">
    <property type="entry name" value="LMO0824 PROTEIN"/>
    <property type="match status" value="1"/>
</dbReference>
<name>A0ABV8U1Y3_9ACTN</name>